<proteinExistence type="predicted"/>
<organism evidence="2 3">
    <name type="scientific">Spodoptera exigua</name>
    <name type="common">Beet armyworm</name>
    <name type="synonym">Noctua fulgens</name>
    <dbReference type="NCBI Taxonomy" id="7107"/>
    <lineage>
        <taxon>Eukaryota</taxon>
        <taxon>Metazoa</taxon>
        <taxon>Ecdysozoa</taxon>
        <taxon>Arthropoda</taxon>
        <taxon>Hexapoda</taxon>
        <taxon>Insecta</taxon>
        <taxon>Pterygota</taxon>
        <taxon>Neoptera</taxon>
        <taxon>Endopterygota</taxon>
        <taxon>Lepidoptera</taxon>
        <taxon>Glossata</taxon>
        <taxon>Ditrysia</taxon>
        <taxon>Noctuoidea</taxon>
        <taxon>Noctuidae</taxon>
        <taxon>Amphipyrinae</taxon>
        <taxon>Spodoptera</taxon>
    </lineage>
</organism>
<name>A0A922MCV7_SPOEX</name>
<dbReference type="Proteomes" id="UP000814243">
    <property type="component" value="Unassembled WGS sequence"/>
</dbReference>
<evidence type="ECO:0000313" key="2">
    <source>
        <dbReference type="EMBL" id="KAH9634349.1"/>
    </source>
</evidence>
<dbReference type="AlphaFoldDB" id="A0A922MCV7"/>
<feature type="chain" id="PRO_5037019500" evidence="1">
    <location>
        <begin position="21"/>
        <end position="291"/>
    </location>
</feature>
<feature type="signal peptide" evidence="1">
    <location>
        <begin position="1"/>
        <end position="20"/>
    </location>
</feature>
<reference evidence="2" key="1">
    <citation type="journal article" date="2021" name="G3 (Bethesda)">
        <title>Genome and transcriptome analysis of the beet armyworm Spodoptera exigua reveals targets for pest control. .</title>
        <authorList>
            <person name="Simon S."/>
            <person name="Breeschoten T."/>
            <person name="Jansen H.J."/>
            <person name="Dirks R.P."/>
            <person name="Schranz M.E."/>
            <person name="Ros V.I.D."/>
        </authorList>
    </citation>
    <scope>NUCLEOTIDE SEQUENCE</scope>
    <source>
        <strain evidence="2">TB_SE_WUR_2020</strain>
    </source>
</reference>
<gene>
    <name evidence="2" type="ORF">HF086_006477</name>
</gene>
<evidence type="ECO:0000256" key="1">
    <source>
        <dbReference type="SAM" id="SignalP"/>
    </source>
</evidence>
<protein>
    <submittedName>
        <fullName evidence="2">Uncharacterized protein</fullName>
    </submittedName>
</protein>
<keyword evidence="1" id="KW-0732">Signal</keyword>
<accession>A0A922MCV7</accession>
<dbReference type="EMBL" id="JACEFF010000619">
    <property type="protein sequence ID" value="KAH9634349.1"/>
    <property type="molecule type" value="Genomic_DNA"/>
</dbReference>
<evidence type="ECO:0000313" key="3">
    <source>
        <dbReference type="Proteomes" id="UP000814243"/>
    </source>
</evidence>
<comment type="caution">
    <text evidence="2">The sequence shown here is derived from an EMBL/GenBank/DDBJ whole genome shotgun (WGS) entry which is preliminary data.</text>
</comment>
<sequence length="291" mass="33532">MTTFLYLIFIQYVCLYPVLAVYNKDITCVIDKGQEPVCKVSKRIQRRTTLETVPSHDPYIPRNSSILYNCTTECTLMNATSMIDIISPNLFLKSCFIEFTKTDDYNCETIRYNHFKNADKLAFLTNVLPNKSYYFVDCLVYVDGDRVCHKKDGSDASYMSLVDTGTIVKPNSTNVLSQDEFICEEDKDRQINCDLNKYVPFDDGLKEKEKIKIDDNILLKTNSRVVILKRTCIKSWCGYSGTMKSTRRFSYSPPGGNIYRCFYANGQQVCKVVGIPGRVVYNKRSWLERNT</sequence>